<evidence type="ECO:0000256" key="3">
    <source>
        <dbReference type="ARBA" id="ARBA00007739"/>
    </source>
</evidence>
<evidence type="ECO:0000256" key="14">
    <source>
        <dbReference type="ARBA" id="ARBA00023316"/>
    </source>
</evidence>
<evidence type="ECO:0000256" key="6">
    <source>
        <dbReference type="ARBA" id="ARBA00022670"/>
    </source>
</evidence>
<comment type="catalytic activity">
    <reaction evidence="15">
        <text>Preferential cleavage: (Ac)2-L-Lys-D-Ala-|-D-Ala. Also transpeptidation of peptidyl-alanyl moieties that are N-acyl substituents of D-alanine.</text>
        <dbReference type="EC" id="3.4.16.4"/>
    </reaction>
</comment>
<keyword evidence="7" id="KW-0328">Glycosyltransferase</keyword>
<evidence type="ECO:0000256" key="5">
    <source>
        <dbReference type="ARBA" id="ARBA00022645"/>
    </source>
</evidence>
<evidence type="ECO:0000256" key="13">
    <source>
        <dbReference type="ARBA" id="ARBA00023268"/>
    </source>
</evidence>
<dbReference type="GO" id="GO:0030288">
    <property type="term" value="C:outer membrane-bounded periplasmic space"/>
    <property type="evidence" value="ECO:0007669"/>
    <property type="project" value="TreeGrafter"/>
</dbReference>
<evidence type="ECO:0000256" key="11">
    <source>
        <dbReference type="ARBA" id="ARBA00022984"/>
    </source>
</evidence>
<dbReference type="GO" id="GO:0008360">
    <property type="term" value="P:regulation of cell shape"/>
    <property type="evidence" value="ECO:0007669"/>
    <property type="project" value="UniProtKB-KW"/>
</dbReference>
<dbReference type="GO" id="GO:0009252">
    <property type="term" value="P:peptidoglycan biosynthetic process"/>
    <property type="evidence" value="ECO:0007669"/>
    <property type="project" value="UniProtKB-KW"/>
</dbReference>
<dbReference type="InterPro" id="IPR012338">
    <property type="entry name" value="Beta-lactam/transpept-like"/>
</dbReference>
<feature type="region of interest" description="Disordered" evidence="17">
    <location>
        <begin position="650"/>
        <end position="674"/>
    </location>
</feature>
<name>A0A848MBL7_PAELE</name>
<evidence type="ECO:0000256" key="8">
    <source>
        <dbReference type="ARBA" id="ARBA00022679"/>
    </source>
</evidence>
<keyword evidence="13" id="KW-0511">Multifunctional enzyme</keyword>
<keyword evidence="22" id="KW-1185">Reference proteome</keyword>
<reference evidence="21 22" key="1">
    <citation type="submission" date="2020-04" db="EMBL/GenBank/DDBJ databases">
        <title>Paenibacillus algicola sp. nov., a novel marine bacterium producing alginate lyase.</title>
        <authorList>
            <person name="Huang H."/>
        </authorList>
    </citation>
    <scope>NUCLEOTIDE SEQUENCE [LARGE SCALE GENOMIC DNA]</scope>
    <source>
        <strain evidence="21 22">L7-75</strain>
    </source>
</reference>
<keyword evidence="10" id="KW-0133">Cell shape</keyword>
<dbReference type="PANTHER" id="PTHR32282">
    <property type="entry name" value="BINDING PROTEIN TRANSPEPTIDASE, PUTATIVE-RELATED"/>
    <property type="match status" value="1"/>
</dbReference>
<keyword evidence="11" id="KW-0573">Peptidoglycan synthesis</keyword>
<gene>
    <name evidence="21" type="ORF">HII30_19275</name>
</gene>
<dbReference type="InterPro" id="IPR001264">
    <property type="entry name" value="Glyco_trans_51"/>
</dbReference>
<evidence type="ECO:0000256" key="4">
    <source>
        <dbReference type="ARBA" id="ARBA00022475"/>
    </source>
</evidence>
<keyword evidence="12 18" id="KW-0472">Membrane</keyword>
<dbReference type="InterPro" id="IPR001460">
    <property type="entry name" value="PCN-bd_Tpept"/>
</dbReference>
<dbReference type="GO" id="GO:0008658">
    <property type="term" value="F:penicillin binding"/>
    <property type="evidence" value="ECO:0007669"/>
    <property type="project" value="InterPro"/>
</dbReference>
<dbReference type="Gene3D" id="1.10.3810.10">
    <property type="entry name" value="Biosynthetic peptidoglycan transglycosylase-like"/>
    <property type="match status" value="1"/>
</dbReference>
<feature type="domain" description="Glycosyl transferase family 51" evidence="20">
    <location>
        <begin position="62"/>
        <end position="238"/>
    </location>
</feature>
<dbReference type="GO" id="GO:0005886">
    <property type="term" value="C:plasma membrane"/>
    <property type="evidence" value="ECO:0007669"/>
    <property type="project" value="UniProtKB-SubCell"/>
</dbReference>
<dbReference type="SUPFAM" id="SSF56601">
    <property type="entry name" value="beta-lactamase/transpeptidase-like"/>
    <property type="match status" value="1"/>
</dbReference>
<dbReference type="PANTHER" id="PTHR32282:SF11">
    <property type="entry name" value="PENICILLIN-BINDING PROTEIN 1B"/>
    <property type="match status" value="1"/>
</dbReference>
<comment type="caution">
    <text evidence="21">The sequence shown here is derived from an EMBL/GenBank/DDBJ whole genome shotgun (WGS) entry which is preliminary data.</text>
</comment>
<evidence type="ECO:0000256" key="18">
    <source>
        <dbReference type="SAM" id="Phobius"/>
    </source>
</evidence>
<comment type="similarity">
    <text evidence="2">In the C-terminal section; belongs to the transpeptidase family.</text>
</comment>
<dbReference type="FunFam" id="1.10.3810.10:FF:000001">
    <property type="entry name" value="Penicillin-binding protein 1A"/>
    <property type="match status" value="1"/>
</dbReference>
<feature type="compositionally biased region" description="Basic and acidic residues" evidence="17">
    <location>
        <begin position="655"/>
        <end position="674"/>
    </location>
</feature>
<evidence type="ECO:0000256" key="1">
    <source>
        <dbReference type="ARBA" id="ARBA00004236"/>
    </source>
</evidence>
<dbReference type="Proteomes" id="UP000565468">
    <property type="component" value="Unassembled WGS sequence"/>
</dbReference>
<keyword evidence="14" id="KW-0961">Cell wall biogenesis/degradation</keyword>
<keyword evidence="6" id="KW-0645">Protease</keyword>
<evidence type="ECO:0000259" key="20">
    <source>
        <dbReference type="Pfam" id="PF00912"/>
    </source>
</evidence>
<keyword evidence="18" id="KW-1133">Transmembrane helix</keyword>
<dbReference type="GO" id="GO:0071555">
    <property type="term" value="P:cell wall organization"/>
    <property type="evidence" value="ECO:0007669"/>
    <property type="project" value="UniProtKB-KW"/>
</dbReference>
<feature type="domain" description="Penicillin-binding protein transpeptidase" evidence="19">
    <location>
        <begin position="330"/>
        <end position="597"/>
    </location>
</feature>
<dbReference type="GO" id="GO:0006508">
    <property type="term" value="P:proteolysis"/>
    <property type="evidence" value="ECO:0007669"/>
    <property type="project" value="UniProtKB-KW"/>
</dbReference>
<dbReference type="EMBL" id="JABBPN010000025">
    <property type="protein sequence ID" value="NMO97906.1"/>
    <property type="molecule type" value="Genomic_DNA"/>
</dbReference>
<keyword evidence="5" id="KW-0121">Carboxypeptidase</keyword>
<evidence type="ECO:0000256" key="10">
    <source>
        <dbReference type="ARBA" id="ARBA00022960"/>
    </source>
</evidence>
<organism evidence="21 22">
    <name type="scientific">Paenibacillus lemnae</name>
    <dbReference type="NCBI Taxonomy" id="1330551"/>
    <lineage>
        <taxon>Bacteria</taxon>
        <taxon>Bacillati</taxon>
        <taxon>Bacillota</taxon>
        <taxon>Bacilli</taxon>
        <taxon>Bacillales</taxon>
        <taxon>Paenibacillaceae</taxon>
        <taxon>Paenibacillus</taxon>
    </lineage>
</organism>
<dbReference type="GO" id="GO:0009002">
    <property type="term" value="F:serine-type D-Ala-D-Ala carboxypeptidase activity"/>
    <property type="evidence" value="ECO:0007669"/>
    <property type="project" value="UniProtKB-EC"/>
</dbReference>
<dbReference type="RefSeq" id="WP_169506676.1">
    <property type="nucleotide sequence ID" value="NZ_JABBPN010000025.1"/>
</dbReference>
<dbReference type="InterPro" id="IPR036950">
    <property type="entry name" value="PBP_transglycosylase"/>
</dbReference>
<comment type="catalytic activity">
    <reaction evidence="16">
        <text>[GlcNAc-(1-&gt;4)-Mur2Ac(oyl-L-Ala-gamma-D-Glu-L-Lys-D-Ala-D-Ala)](n)-di-trans,octa-cis-undecaprenyl diphosphate + beta-D-GlcNAc-(1-&gt;4)-Mur2Ac(oyl-L-Ala-gamma-D-Glu-L-Lys-D-Ala-D-Ala)-di-trans,octa-cis-undecaprenyl diphosphate = [GlcNAc-(1-&gt;4)-Mur2Ac(oyl-L-Ala-gamma-D-Glu-L-Lys-D-Ala-D-Ala)](n+1)-di-trans,octa-cis-undecaprenyl diphosphate + di-trans,octa-cis-undecaprenyl diphosphate + H(+)</text>
        <dbReference type="Rhea" id="RHEA:23708"/>
        <dbReference type="Rhea" id="RHEA-COMP:9602"/>
        <dbReference type="Rhea" id="RHEA-COMP:9603"/>
        <dbReference type="ChEBI" id="CHEBI:15378"/>
        <dbReference type="ChEBI" id="CHEBI:58405"/>
        <dbReference type="ChEBI" id="CHEBI:60033"/>
        <dbReference type="ChEBI" id="CHEBI:78435"/>
        <dbReference type="EC" id="2.4.99.28"/>
    </reaction>
</comment>
<evidence type="ECO:0000313" key="21">
    <source>
        <dbReference type="EMBL" id="NMO97906.1"/>
    </source>
</evidence>
<keyword evidence="4" id="KW-1003">Cell membrane</keyword>
<evidence type="ECO:0000256" key="16">
    <source>
        <dbReference type="ARBA" id="ARBA00049902"/>
    </source>
</evidence>
<keyword evidence="8" id="KW-0808">Transferase</keyword>
<evidence type="ECO:0000256" key="15">
    <source>
        <dbReference type="ARBA" id="ARBA00034000"/>
    </source>
</evidence>
<keyword evidence="18" id="KW-0812">Transmembrane</keyword>
<evidence type="ECO:0000256" key="9">
    <source>
        <dbReference type="ARBA" id="ARBA00022801"/>
    </source>
</evidence>
<dbReference type="GO" id="GO:0008955">
    <property type="term" value="F:peptidoglycan glycosyltransferase activity"/>
    <property type="evidence" value="ECO:0007669"/>
    <property type="project" value="UniProtKB-EC"/>
</dbReference>
<evidence type="ECO:0000259" key="19">
    <source>
        <dbReference type="Pfam" id="PF00905"/>
    </source>
</evidence>
<comment type="similarity">
    <text evidence="3">In the N-terminal section; belongs to the glycosyltransferase 51 family.</text>
</comment>
<feature type="transmembrane region" description="Helical" evidence="18">
    <location>
        <begin position="20"/>
        <end position="43"/>
    </location>
</feature>
<dbReference type="InterPro" id="IPR023346">
    <property type="entry name" value="Lysozyme-like_dom_sf"/>
</dbReference>
<dbReference type="Pfam" id="PF00905">
    <property type="entry name" value="Transpeptidase"/>
    <property type="match status" value="1"/>
</dbReference>
<protein>
    <submittedName>
        <fullName evidence="21">PBP1A family penicillin-binding protein</fullName>
    </submittedName>
</protein>
<evidence type="ECO:0000256" key="2">
    <source>
        <dbReference type="ARBA" id="ARBA00007090"/>
    </source>
</evidence>
<accession>A0A848MBL7</accession>
<sequence length="689" mass="75695">MKGHNISSHKRRKSLASRLISFLLILLVLWVVAGGAVLGYLYITPLPVAKTERASRLLDSQGEVIATFSATGRSSERVTLDQISPLLIQATLAVEDRKFYDHPGFDVKGMGRAVLVNLEHMNSRQGASTLTQQLARNLYLSHEKTLTRKLKEARYTAQLEMKYTKDEILEMYLNEIYYGHGAYGIESASRMYFGKPAKDLNLAESAMLAGIPKGPTYYSPYNHMENAVNRQNIVLNAMTQTGSITETEASKAAGEKLALLPQDRQENKLSASFFRDYVKNLVTSQFHITEQQLEQGGLNIYTTLEARSQEAAEAAVSKELGGDTELETALVSIDPRTGYIKAMVGGKNYRENQYNHALAKTRQPGSAFKPIMYLTAIASGKMTSATMFNSQPTLFHYDDNRKTYQPSNFGDKYLGEINMRQAIAASDNIYAVNTILQVGAEQVADMARKIGITSSLQTVPSLALGTSPVSPLEMASAFSVLAGSGKRLPATAVLRITDAAGRSLYTAPEEHGEQVVDPAAAYVLTHMMESVFEDGGTGRRVSALMKRPVAGKTGTTDTDAWLVGYTPELSTAVWIGYDKGREITTAEARHAAPIFAEYTEKALANVPPKIFPIPEGVVSVYIDPATGKLAGADCPDKSLEVFLKGTEPAEYCQHGGDEEHPAAESAETKDTHKQEEHSWWSDFKRWWVE</sequence>
<dbReference type="AlphaFoldDB" id="A0A848MBL7"/>
<dbReference type="InterPro" id="IPR050396">
    <property type="entry name" value="Glycosyltr_51/Transpeptidase"/>
</dbReference>
<comment type="subcellular location">
    <subcellularLocation>
        <location evidence="1">Cell membrane</location>
    </subcellularLocation>
</comment>
<dbReference type="Gene3D" id="3.40.710.10">
    <property type="entry name" value="DD-peptidase/beta-lactamase superfamily"/>
    <property type="match status" value="1"/>
</dbReference>
<dbReference type="NCBIfam" id="TIGR02074">
    <property type="entry name" value="PBP_1a_fam"/>
    <property type="match status" value="1"/>
</dbReference>
<evidence type="ECO:0000256" key="7">
    <source>
        <dbReference type="ARBA" id="ARBA00022676"/>
    </source>
</evidence>
<evidence type="ECO:0000256" key="12">
    <source>
        <dbReference type="ARBA" id="ARBA00023136"/>
    </source>
</evidence>
<evidence type="ECO:0000256" key="17">
    <source>
        <dbReference type="SAM" id="MobiDB-lite"/>
    </source>
</evidence>
<dbReference type="SUPFAM" id="SSF53955">
    <property type="entry name" value="Lysozyme-like"/>
    <property type="match status" value="1"/>
</dbReference>
<dbReference type="Pfam" id="PF00912">
    <property type="entry name" value="Transgly"/>
    <property type="match status" value="1"/>
</dbReference>
<evidence type="ECO:0000313" key="22">
    <source>
        <dbReference type="Proteomes" id="UP000565468"/>
    </source>
</evidence>
<proteinExistence type="inferred from homology"/>
<keyword evidence="9" id="KW-0378">Hydrolase</keyword>